<accession>A0A2T5M3G0</accession>
<comment type="caution">
    <text evidence="1">The sequence shown here is derived from an EMBL/GenBank/DDBJ whole genome shotgun (WGS) entry which is preliminary data.</text>
</comment>
<reference evidence="1 2" key="1">
    <citation type="journal article" date="2018" name="Proc. Natl. Acad. Sci. U.S.A.">
        <title>Linking secondary metabolites to gene clusters through genome sequencing of six diverse Aspergillus species.</title>
        <authorList>
            <person name="Kaerboelling I."/>
            <person name="Vesth T.C."/>
            <person name="Frisvad J.C."/>
            <person name="Nybo J.L."/>
            <person name="Theobald S."/>
            <person name="Kuo A."/>
            <person name="Bowyer P."/>
            <person name="Matsuda Y."/>
            <person name="Mondo S."/>
            <person name="Lyhne E.K."/>
            <person name="Kogle M.E."/>
            <person name="Clum A."/>
            <person name="Lipzen A."/>
            <person name="Salamov A."/>
            <person name="Ngan C.Y."/>
            <person name="Daum C."/>
            <person name="Chiniquy J."/>
            <person name="Barry K."/>
            <person name="LaButti K."/>
            <person name="Haridas S."/>
            <person name="Simmons B.A."/>
            <person name="Magnuson J.K."/>
            <person name="Mortensen U.H."/>
            <person name="Larsen T.O."/>
            <person name="Grigoriev I.V."/>
            <person name="Baker S.E."/>
            <person name="Andersen M.R."/>
        </authorList>
    </citation>
    <scope>NUCLEOTIDE SEQUENCE [LARGE SCALE GENOMIC DNA]</scope>
    <source>
        <strain evidence="1 2">IBT 24754</strain>
    </source>
</reference>
<dbReference type="Proteomes" id="UP000244073">
    <property type="component" value="Unassembled WGS sequence"/>
</dbReference>
<dbReference type="AlphaFoldDB" id="A0A2T5M3G0"/>
<proteinExistence type="predicted"/>
<dbReference type="VEuPathDB" id="FungiDB:P175DRAFT_0156862"/>
<sequence>MLAMTDQILSQRILIPSSYLPATQGPLWERLPGGSHHQGLTISPEDLHLLHAEGCPIRTTLSSTGRITRVRASGVATNKAVITMGNTTTEAPRGPTTMAKVITTRDGPRTTDHKSPEVEGIIEEGIRAETPGIRADMGDINPIACFYQERRMNQT</sequence>
<organism evidence="1 2">
    <name type="scientific">Aspergillus ochraceoroseus IBT 24754</name>
    <dbReference type="NCBI Taxonomy" id="1392256"/>
    <lineage>
        <taxon>Eukaryota</taxon>
        <taxon>Fungi</taxon>
        <taxon>Dikarya</taxon>
        <taxon>Ascomycota</taxon>
        <taxon>Pezizomycotina</taxon>
        <taxon>Eurotiomycetes</taxon>
        <taxon>Eurotiomycetidae</taxon>
        <taxon>Eurotiales</taxon>
        <taxon>Aspergillaceae</taxon>
        <taxon>Aspergillus</taxon>
        <taxon>Aspergillus subgen. Nidulantes</taxon>
    </lineage>
</organism>
<evidence type="ECO:0000313" key="2">
    <source>
        <dbReference type="Proteomes" id="UP000244073"/>
    </source>
</evidence>
<protein>
    <submittedName>
        <fullName evidence="1">Uncharacterized protein</fullName>
    </submittedName>
</protein>
<gene>
    <name evidence="1" type="ORF">P175DRAFT_0156862</name>
</gene>
<dbReference type="EMBL" id="MSFN02000002">
    <property type="protein sequence ID" value="PTU23078.1"/>
    <property type="molecule type" value="Genomic_DNA"/>
</dbReference>
<dbReference type="RefSeq" id="XP_040754470.1">
    <property type="nucleotide sequence ID" value="XM_040892466.1"/>
</dbReference>
<evidence type="ECO:0000313" key="1">
    <source>
        <dbReference type="EMBL" id="PTU23078.1"/>
    </source>
</evidence>
<name>A0A2T5M3G0_9EURO</name>
<dbReference type="GeneID" id="63809348"/>